<dbReference type="PROSITE" id="PS51186">
    <property type="entry name" value="GNAT"/>
    <property type="match status" value="1"/>
</dbReference>
<dbReference type="GO" id="GO:0016747">
    <property type="term" value="F:acyltransferase activity, transferring groups other than amino-acyl groups"/>
    <property type="evidence" value="ECO:0007669"/>
    <property type="project" value="InterPro"/>
</dbReference>
<dbReference type="RefSeq" id="WP_057782996.1">
    <property type="nucleotide sequence ID" value="NZ_JAGGJQ010000006.1"/>
</dbReference>
<dbReference type="AlphaFoldDB" id="A0A9X1CBQ8"/>
<evidence type="ECO:0000259" key="1">
    <source>
        <dbReference type="PROSITE" id="PS51186"/>
    </source>
</evidence>
<protein>
    <submittedName>
        <fullName evidence="2">Ribosomal protein S18 acetylase RimI-like enzyme</fullName>
    </submittedName>
</protein>
<dbReference type="Pfam" id="PF00583">
    <property type="entry name" value="Acetyltransf_1"/>
    <property type="match status" value="1"/>
</dbReference>
<reference evidence="2" key="1">
    <citation type="submission" date="2021-03" db="EMBL/GenBank/DDBJ databases">
        <title>Genomic Encyclopedia of Type Strains, Phase IV (KMG-IV): sequencing the most valuable type-strain genomes for metagenomic binning, comparative biology and taxonomic classification.</title>
        <authorList>
            <person name="Goeker M."/>
        </authorList>
    </citation>
    <scope>NUCLEOTIDE SEQUENCE</scope>
    <source>
        <strain evidence="2">DSM 15523</strain>
        <strain evidence="3 5">DSM 16476</strain>
    </source>
</reference>
<dbReference type="PANTHER" id="PTHR43072">
    <property type="entry name" value="N-ACETYLTRANSFERASE"/>
    <property type="match status" value="1"/>
</dbReference>
<name>A0A9X1CBQ8_9FLAO</name>
<dbReference type="EMBL" id="JAGGJQ010000006">
    <property type="protein sequence ID" value="MBP1840287.1"/>
    <property type="molecule type" value="Genomic_DNA"/>
</dbReference>
<dbReference type="PANTHER" id="PTHR43072:SF60">
    <property type="entry name" value="L-2,4-DIAMINOBUTYRIC ACID ACETYLTRANSFERASE"/>
    <property type="match status" value="1"/>
</dbReference>
<keyword evidence="5" id="KW-1185">Reference proteome</keyword>
<dbReference type="InterPro" id="IPR000182">
    <property type="entry name" value="GNAT_dom"/>
</dbReference>
<dbReference type="Gene3D" id="3.40.630.30">
    <property type="match status" value="1"/>
</dbReference>
<dbReference type="Proteomes" id="UP001231587">
    <property type="component" value="Unassembled WGS sequence"/>
</dbReference>
<evidence type="ECO:0000313" key="3">
    <source>
        <dbReference type="EMBL" id="MDQ0334151.1"/>
    </source>
</evidence>
<accession>A0A9X1CBQ8</accession>
<gene>
    <name evidence="2" type="ORF">J2Z56_002215</name>
    <name evidence="3" type="ORF">J2Z57_000573</name>
</gene>
<dbReference type="OrthoDB" id="9792929at2"/>
<dbReference type="EMBL" id="JAUSUU010000001">
    <property type="protein sequence ID" value="MDQ0334151.1"/>
    <property type="molecule type" value="Genomic_DNA"/>
</dbReference>
<organism evidence="2 4">
    <name type="scientific">Formosa algae</name>
    <dbReference type="NCBI Taxonomy" id="225843"/>
    <lineage>
        <taxon>Bacteria</taxon>
        <taxon>Pseudomonadati</taxon>
        <taxon>Bacteroidota</taxon>
        <taxon>Flavobacteriia</taxon>
        <taxon>Flavobacteriales</taxon>
        <taxon>Flavobacteriaceae</taxon>
        <taxon>Formosa</taxon>
    </lineage>
</organism>
<keyword evidence="2" id="KW-0689">Ribosomal protein</keyword>
<dbReference type="SUPFAM" id="SSF55729">
    <property type="entry name" value="Acyl-CoA N-acyltransferases (Nat)"/>
    <property type="match status" value="1"/>
</dbReference>
<feature type="domain" description="N-acetyltransferase" evidence="1">
    <location>
        <begin position="1"/>
        <end position="148"/>
    </location>
</feature>
<comment type="caution">
    <text evidence="2">The sequence shown here is derived from an EMBL/GenBank/DDBJ whole genome shotgun (WGS) entry which is preliminary data.</text>
</comment>
<evidence type="ECO:0000313" key="4">
    <source>
        <dbReference type="Proteomes" id="UP001138672"/>
    </source>
</evidence>
<keyword evidence="2" id="KW-0687">Ribonucleoprotein</keyword>
<proteinExistence type="predicted"/>
<evidence type="ECO:0000313" key="2">
    <source>
        <dbReference type="EMBL" id="MBP1840287.1"/>
    </source>
</evidence>
<dbReference type="CDD" id="cd04301">
    <property type="entry name" value="NAT_SF"/>
    <property type="match status" value="1"/>
</dbReference>
<dbReference type="InterPro" id="IPR016181">
    <property type="entry name" value="Acyl_CoA_acyltransferase"/>
</dbReference>
<sequence>MIYRKAIEKDVKSVAELFNAYRVFYKKEADLKQAEHFILERLQNNDSEIFIAEKENDTIVGFVQLFPLFSSTRMEKLWLLNDLFVNPDYRGLGVSVNLIEEAKKLVIHTKACGMFLETSKSNTVGNNLYPKTGFELNNDSNYYEWNAS</sequence>
<dbReference type="GO" id="GO:0005840">
    <property type="term" value="C:ribosome"/>
    <property type="evidence" value="ECO:0007669"/>
    <property type="project" value="UniProtKB-KW"/>
</dbReference>
<dbReference type="Proteomes" id="UP001138672">
    <property type="component" value="Unassembled WGS sequence"/>
</dbReference>
<evidence type="ECO:0000313" key="5">
    <source>
        <dbReference type="Proteomes" id="UP001231587"/>
    </source>
</evidence>